<evidence type="ECO:0000313" key="5">
    <source>
        <dbReference type="EMBL" id="RRR22372.1"/>
    </source>
</evidence>
<protein>
    <submittedName>
        <fullName evidence="5">Cellobiose phosphorylase</fullName>
    </submittedName>
</protein>
<feature type="compositionally biased region" description="Low complexity" evidence="1">
    <location>
        <begin position="363"/>
        <end position="374"/>
    </location>
</feature>
<dbReference type="Gene3D" id="2.60.420.10">
    <property type="entry name" value="Maltose phosphorylase, domain 3"/>
    <property type="match status" value="1"/>
</dbReference>
<dbReference type="InterPro" id="IPR008928">
    <property type="entry name" value="6-hairpin_glycosidase_sf"/>
</dbReference>
<dbReference type="GO" id="GO:0003824">
    <property type="term" value="F:catalytic activity"/>
    <property type="evidence" value="ECO:0007669"/>
    <property type="project" value="UniProtKB-ARBA"/>
</dbReference>
<evidence type="ECO:0000259" key="2">
    <source>
        <dbReference type="Pfam" id="PF21250"/>
    </source>
</evidence>
<evidence type="ECO:0000259" key="3">
    <source>
        <dbReference type="Pfam" id="PF21958"/>
    </source>
</evidence>
<dbReference type="Gene3D" id="2.70.98.40">
    <property type="entry name" value="Glycoside hydrolase, family 65, N-terminal domain"/>
    <property type="match status" value="1"/>
</dbReference>
<dbReference type="SUPFAM" id="SSF48208">
    <property type="entry name" value="Six-hairpin glycosidases"/>
    <property type="match status" value="1"/>
</dbReference>
<evidence type="ECO:0000256" key="1">
    <source>
        <dbReference type="SAM" id="MobiDB-lite"/>
    </source>
</evidence>
<dbReference type="InterPro" id="IPR012341">
    <property type="entry name" value="6hp_glycosidase-like_sf"/>
</dbReference>
<evidence type="ECO:0000313" key="4">
    <source>
        <dbReference type="EMBL" id="AXK46658.1"/>
    </source>
</evidence>
<sequence>MTSTSTAVRTLPVTLERTEAGDAARLEAGGLSLLQYPATAAGSGPAGVHLRLRAPGESAWRAAPLTGPATGGPATSGAVAADGTVTTVHTLPGRAGARLRARTRLAVTADGSGWAWTVHLRHDGDEPVEADLLHTLDAALAPLEAVRRNEQYVAQYLDLTPVTLPEGSLALAVRQNMPAGEVPWAVIGADAPVAQWGTDALQLLDREHGAGLDPRRDLPSERLQHEHTLAALRTAAVTLAPGEEWSTAFWGAVVADHPEATSASDAALITTLRAQLEVPTAPAQDAARPAAGDGGQSSAGGVEQAAAGAGQTAAGSAETPVVGCLPALAPELPVRAPRRAELERLAGGRLHLEEHAGTDRSAPRAAPHTGAAARADAADAPALLSAFGPDAHVVSAAKEREVLRPHGHIQQVTATAAADLTAVASTVWMRGVFCSQFTVGHASSDELTSVRRSYLGLERRSGVRLLHRAVGGEWHLLGVPSAWATTASSSTWLYATDDGTSLTVRSEVRLPGTVHLGIEAEHGADDGELLLVIDSTDALDVQVTVDGAVVPVEDDAALFADARPHGSGLRTAALGVAGDVEVHLAPSAAGDTPAPQAAGGIGAAPSAAREAAPDPTAYAPRLPALTGGDTEEAQQVGEMLAWLAQNAAVHFRTPRGLEQYSGGAWGTRDVCQGPVGLLLATDEPAVLRSTLLAVFAAQQEDGTWPQWFEYLPGRAGPGLRDSHGDVVYWPLRALGEYLEVTGDASLLDEPAPWVGEQEIGAPTSVLDHAARALEHIAAQRTEDPRLPAYGHGDWNDSLQPARPELARHLCSTWTTELEITALRTLAQALEEHAGGAGAEAAEGAGSPAAALAMRCRALADGAAAAFAETLLVDGELAGYALLEGGTVEHLVHPTDTRTGLRHGSLQMIHALADELLTPEQARHHLALIGEHLDGPTGIYLFDRPVEYHGGVMEVFQRAETATFWGREIGLMYMHAHLRYIEALTRLGEAERAWAELLTAVPIGLEQRVRGARRRQANVYYSSSDAVFPDRYTAAENGDALFEDTTGFEGGWRVYSSGPGLMLRLVVEDVLGVRARAGRLEIDPVLPAALDGTTAQIPFDGGHLTVHLAVGETGCGVRSLRVDGEDVDLAGAAVRGLSRRYREAGVALERARVAAGSVLEVVTG</sequence>
<dbReference type="KEGG" id="bsau:DWV08_14275"/>
<evidence type="ECO:0000313" key="7">
    <source>
        <dbReference type="Proteomes" id="UP000282185"/>
    </source>
</evidence>
<dbReference type="AlphaFoldDB" id="A0A345YRV6"/>
<dbReference type="PANTHER" id="PTHR37469">
    <property type="entry name" value="CELLOBIONIC ACID PHOSPHORYLASE-RELATED"/>
    <property type="match status" value="1"/>
</dbReference>
<keyword evidence="6" id="KW-1185">Reference proteome</keyword>
<dbReference type="Proteomes" id="UP000282185">
    <property type="component" value="Unassembled WGS sequence"/>
</dbReference>
<dbReference type="InterPro" id="IPR048771">
    <property type="entry name" value="SOGP_2nd"/>
</dbReference>
<feature type="compositionally biased region" description="Low complexity" evidence="1">
    <location>
        <begin position="593"/>
        <end position="615"/>
    </location>
</feature>
<dbReference type="Pfam" id="PF21250">
    <property type="entry name" value="SOGP_2nd"/>
    <property type="match status" value="1"/>
</dbReference>
<dbReference type="EMBL" id="QSWH01000004">
    <property type="protein sequence ID" value="RRR22372.1"/>
    <property type="molecule type" value="Genomic_DNA"/>
</dbReference>
<gene>
    <name evidence="4" type="ORF">DWV08_14275</name>
    <name evidence="5" type="ORF">DXU92_08890</name>
</gene>
<name>A0A345YRV6_9MICO</name>
<accession>A0A345YRV6</accession>
<dbReference type="InterPro" id="IPR030476">
    <property type="entry name" value="Pentaxin_CS"/>
</dbReference>
<dbReference type="RefSeq" id="WP_115414405.1">
    <property type="nucleotide sequence ID" value="NZ_CP031356.1"/>
</dbReference>
<evidence type="ECO:0000313" key="6">
    <source>
        <dbReference type="Proteomes" id="UP000254236"/>
    </source>
</evidence>
<dbReference type="Gene3D" id="1.50.10.10">
    <property type="match status" value="1"/>
</dbReference>
<dbReference type="OrthoDB" id="9769991at2"/>
<feature type="domain" description="SOGP N-terminal" evidence="3">
    <location>
        <begin position="18"/>
        <end position="251"/>
    </location>
</feature>
<dbReference type="InterPro" id="IPR037018">
    <property type="entry name" value="GH65_N"/>
</dbReference>
<reference evidence="4 6" key="1">
    <citation type="submission" date="2018-07" db="EMBL/GenBank/DDBJ databases">
        <title>Brachybacterium saurashtrense DSM 23186 genome sequence.</title>
        <authorList>
            <person name="Guo L."/>
        </authorList>
    </citation>
    <scope>NUCLEOTIDE SEQUENCE [LARGE SCALE GENOMIC DNA]</scope>
    <source>
        <strain evidence="4 6">DSM 23186</strain>
    </source>
</reference>
<dbReference type="EMBL" id="CP031356">
    <property type="protein sequence ID" value="AXK46658.1"/>
    <property type="molecule type" value="Genomic_DNA"/>
</dbReference>
<reference evidence="5 7" key="2">
    <citation type="submission" date="2018-08" db="EMBL/GenBank/DDBJ databases">
        <title>Brachybacterium saurashtrense DSM 23186.</title>
        <authorList>
            <person name="Li Y."/>
        </authorList>
    </citation>
    <scope>NUCLEOTIDE SEQUENCE [LARGE SCALE GENOMIC DNA]</scope>
    <source>
        <strain evidence="5 7">DSM 23186</strain>
    </source>
</reference>
<dbReference type="PROSITE" id="PS00289">
    <property type="entry name" value="PTX_1"/>
    <property type="match status" value="1"/>
</dbReference>
<dbReference type="InterPro" id="IPR053831">
    <property type="entry name" value="SOGP_N"/>
</dbReference>
<proteinExistence type="predicted"/>
<organism evidence="5 7">
    <name type="scientific">Brachybacterium saurashtrense</name>
    <dbReference type="NCBI Taxonomy" id="556288"/>
    <lineage>
        <taxon>Bacteria</taxon>
        <taxon>Bacillati</taxon>
        <taxon>Actinomycetota</taxon>
        <taxon>Actinomycetes</taxon>
        <taxon>Micrococcales</taxon>
        <taxon>Dermabacteraceae</taxon>
        <taxon>Brachybacterium</taxon>
    </lineage>
</organism>
<feature type="domain" description="Glycoside phosphorylase super sandwich" evidence="2">
    <location>
        <begin position="381"/>
        <end position="504"/>
    </location>
</feature>
<feature type="region of interest" description="Disordered" evidence="1">
    <location>
        <begin position="280"/>
        <end position="311"/>
    </location>
</feature>
<dbReference type="Proteomes" id="UP000254236">
    <property type="component" value="Chromosome"/>
</dbReference>
<feature type="compositionally biased region" description="Basic and acidic residues" evidence="1">
    <location>
        <begin position="352"/>
        <end position="362"/>
    </location>
</feature>
<feature type="compositionally biased region" description="Low complexity" evidence="1">
    <location>
        <begin position="281"/>
        <end position="291"/>
    </location>
</feature>
<dbReference type="PANTHER" id="PTHR37469:SF2">
    <property type="entry name" value="CELLOBIONIC ACID PHOSPHORYLASE"/>
    <property type="match status" value="1"/>
</dbReference>
<dbReference type="InterPro" id="IPR052047">
    <property type="entry name" value="GH94_Enzymes"/>
</dbReference>
<feature type="region of interest" description="Disordered" evidence="1">
    <location>
        <begin position="352"/>
        <end position="374"/>
    </location>
</feature>
<dbReference type="GO" id="GO:0005975">
    <property type="term" value="P:carbohydrate metabolic process"/>
    <property type="evidence" value="ECO:0007669"/>
    <property type="project" value="InterPro"/>
</dbReference>
<feature type="compositionally biased region" description="Low complexity" evidence="1">
    <location>
        <begin position="299"/>
        <end position="311"/>
    </location>
</feature>
<feature type="region of interest" description="Disordered" evidence="1">
    <location>
        <begin position="587"/>
        <end position="625"/>
    </location>
</feature>
<dbReference type="Pfam" id="PF21958">
    <property type="entry name" value="SOGP_N"/>
    <property type="match status" value="1"/>
</dbReference>